<gene>
    <name evidence="3" type="ORF">AMAG_18898</name>
</gene>
<dbReference type="GO" id="GO:0005768">
    <property type="term" value="C:endosome"/>
    <property type="evidence" value="ECO:0007669"/>
    <property type="project" value="TreeGrafter"/>
</dbReference>
<evidence type="ECO:0000313" key="3">
    <source>
        <dbReference type="EMBL" id="KNE62646.1"/>
    </source>
</evidence>
<feature type="region of interest" description="Disordered" evidence="1">
    <location>
        <begin position="677"/>
        <end position="705"/>
    </location>
</feature>
<evidence type="ECO:0000259" key="2">
    <source>
        <dbReference type="Pfam" id="PF08969"/>
    </source>
</evidence>
<dbReference type="InterPro" id="IPR015063">
    <property type="entry name" value="USP8_dimer"/>
</dbReference>
<feature type="region of interest" description="Disordered" evidence="1">
    <location>
        <begin position="222"/>
        <end position="354"/>
    </location>
</feature>
<reference evidence="4" key="2">
    <citation type="submission" date="2009-11" db="EMBL/GenBank/DDBJ databases">
        <title>The Genome Sequence of Allomyces macrogynus strain ATCC 38327.</title>
        <authorList>
            <consortium name="The Broad Institute Genome Sequencing Platform"/>
            <person name="Russ C."/>
            <person name="Cuomo C."/>
            <person name="Shea T."/>
            <person name="Young S.K."/>
            <person name="Zeng Q."/>
            <person name="Koehrsen M."/>
            <person name="Haas B."/>
            <person name="Borodovsky M."/>
            <person name="Guigo R."/>
            <person name="Alvarado L."/>
            <person name="Berlin A."/>
            <person name="Borenstein D."/>
            <person name="Chen Z."/>
            <person name="Engels R."/>
            <person name="Freedman E."/>
            <person name="Gellesch M."/>
            <person name="Goldberg J."/>
            <person name="Griggs A."/>
            <person name="Gujja S."/>
            <person name="Heiman D."/>
            <person name="Hepburn T."/>
            <person name="Howarth C."/>
            <person name="Jen D."/>
            <person name="Larson L."/>
            <person name="Lewis B."/>
            <person name="Mehta T."/>
            <person name="Park D."/>
            <person name="Pearson M."/>
            <person name="Roberts A."/>
            <person name="Saif S."/>
            <person name="Shenoy N."/>
            <person name="Sisk P."/>
            <person name="Stolte C."/>
            <person name="Sykes S."/>
            <person name="Walk T."/>
            <person name="White J."/>
            <person name="Yandava C."/>
            <person name="Burger G."/>
            <person name="Gray M.W."/>
            <person name="Holland P.W.H."/>
            <person name="King N."/>
            <person name="Lang F.B.F."/>
            <person name="Roger A.J."/>
            <person name="Ruiz-Trillo I."/>
            <person name="Lander E."/>
            <person name="Nusbaum C."/>
        </authorList>
    </citation>
    <scope>NUCLEOTIDE SEQUENCE [LARGE SCALE GENOMIC DNA]</scope>
    <source>
        <strain evidence="4">ATCC 38327</strain>
    </source>
</reference>
<dbReference type="Pfam" id="PF08969">
    <property type="entry name" value="USP8_dimer"/>
    <property type="match status" value="1"/>
</dbReference>
<feature type="compositionally biased region" description="Basic residues" evidence="1">
    <location>
        <begin position="683"/>
        <end position="694"/>
    </location>
</feature>
<dbReference type="SUPFAM" id="SSF140856">
    <property type="entry name" value="USP8 N-terminal domain-like"/>
    <property type="match status" value="1"/>
</dbReference>
<feature type="region of interest" description="Disordered" evidence="1">
    <location>
        <begin position="368"/>
        <end position="391"/>
    </location>
</feature>
<keyword evidence="4" id="KW-1185">Reference proteome</keyword>
<evidence type="ECO:0000256" key="1">
    <source>
        <dbReference type="SAM" id="MobiDB-lite"/>
    </source>
</evidence>
<dbReference type="PANTHER" id="PTHR12947:SF13">
    <property type="entry name" value="FI19924P1"/>
    <property type="match status" value="1"/>
</dbReference>
<sequence length="705" mass="73804">MAGGAPPTGHGAGHDDDQEPVYLSIDELNARARIAVDPDQNINMYIRSAQNLFREGNVYQGEGELQPAYERFMRFSILVLEELPKHPDFNNHSNQVVLSILKKNCQEALNKLEMLKPVLEKRYRMQQTRLRQAGSASSDPSSSTTTAEQLLAAAPSVPSSRMRSVSETPPPRVDKTPPVALRKEVGASPRRLSVQQDGRAPPPLLPKPQITPAVIHALQSPAHGHVADGHARPATPPSPPSLVRRPTPGGYSRTNSLSRPGSPMFLGSTGSTPPVPTAPKPQLGGTGSPSAGEHGAGVTTLPSGSSENIGGPSFLEARSQWMKRQKAGTPDFASDSPVLGDLSDGRAPAATTATLPSSFALELEKITGSSASSASDPFGLDPSSPSWNHVPLQRAPPAIMARNAGSGMMSAVMVPKPAPAPTPPPVPTARPAASPRPGSYATTSEVKKPSTEPLDPFALFPKLPEAPPPFAMSDVGTSTAPPSEPVPAKIREGPPTDRGPYAFPPQLDENATSSSSVTLQRVDKVVRDGIEMEIPLWTPNELTEELLRLTPGVSGPTPSGEPLGSTGLTTVSLDDQIMRFESMFPEVAADSGSVATADLAAAAALVAATAPNVSRSVGYPALDMAPPSSLLPHNMWNPPPVPSASAPPAIPPRPVVFSPAPVAAAMDAPPRVALGHGPLALIRRPRRPAMKPRRVMTAPAPPASS</sequence>
<dbReference type="EMBL" id="GG745340">
    <property type="protein sequence ID" value="KNE62646.1"/>
    <property type="molecule type" value="Genomic_DNA"/>
</dbReference>
<protein>
    <recommendedName>
        <fullName evidence="2">USP8 dimerisation domain-containing protein</fullName>
    </recommendedName>
</protein>
<evidence type="ECO:0000313" key="4">
    <source>
        <dbReference type="Proteomes" id="UP000054350"/>
    </source>
</evidence>
<dbReference type="GO" id="GO:0070536">
    <property type="term" value="P:protein K63-linked deubiquitination"/>
    <property type="evidence" value="ECO:0007669"/>
    <property type="project" value="TreeGrafter"/>
</dbReference>
<feature type="compositionally biased region" description="Pro residues" evidence="1">
    <location>
        <begin position="416"/>
        <end position="428"/>
    </location>
</feature>
<proteinExistence type="predicted"/>
<organism evidence="3 4">
    <name type="scientific">Allomyces macrogynus (strain ATCC 38327)</name>
    <name type="common">Allomyces javanicus var. macrogynus</name>
    <dbReference type="NCBI Taxonomy" id="578462"/>
    <lineage>
        <taxon>Eukaryota</taxon>
        <taxon>Fungi</taxon>
        <taxon>Fungi incertae sedis</taxon>
        <taxon>Blastocladiomycota</taxon>
        <taxon>Blastocladiomycetes</taxon>
        <taxon>Blastocladiales</taxon>
        <taxon>Blastocladiaceae</taxon>
        <taxon>Allomyces</taxon>
    </lineage>
</organism>
<feature type="region of interest" description="Disordered" evidence="1">
    <location>
        <begin position="412"/>
        <end position="516"/>
    </location>
</feature>
<dbReference type="Gene3D" id="1.20.58.80">
    <property type="entry name" value="Phosphotransferase system, lactose/cellobiose-type IIA subunit"/>
    <property type="match status" value="1"/>
</dbReference>
<name>A0A0L0SJH4_ALLM3</name>
<dbReference type="OrthoDB" id="3640at2759"/>
<feature type="domain" description="USP8 dimerisation" evidence="2">
    <location>
        <begin position="24"/>
        <end position="125"/>
    </location>
</feature>
<dbReference type="STRING" id="578462.A0A0L0SJH4"/>
<dbReference type="VEuPathDB" id="FungiDB:AMAG_18898"/>
<dbReference type="PANTHER" id="PTHR12947">
    <property type="entry name" value="AMSH-LIKE PROTEASE"/>
    <property type="match status" value="1"/>
</dbReference>
<dbReference type="AlphaFoldDB" id="A0A0L0SJH4"/>
<dbReference type="eggNOG" id="KOG2880">
    <property type="taxonomic scope" value="Eukaryota"/>
</dbReference>
<feature type="compositionally biased region" description="Low complexity" evidence="1">
    <location>
        <begin position="133"/>
        <end position="166"/>
    </location>
</feature>
<dbReference type="GO" id="GO:0016020">
    <property type="term" value="C:membrane"/>
    <property type="evidence" value="ECO:0007669"/>
    <property type="project" value="TreeGrafter"/>
</dbReference>
<feature type="region of interest" description="Disordered" evidence="1">
    <location>
        <begin position="127"/>
        <end position="208"/>
    </location>
</feature>
<accession>A0A0L0SJH4</accession>
<dbReference type="Proteomes" id="UP000054350">
    <property type="component" value="Unassembled WGS sequence"/>
</dbReference>
<reference evidence="3 4" key="1">
    <citation type="submission" date="2009-11" db="EMBL/GenBank/DDBJ databases">
        <title>Annotation of Allomyces macrogynus ATCC 38327.</title>
        <authorList>
            <consortium name="The Broad Institute Genome Sequencing Platform"/>
            <person name="Russ C."/>
            <person name="Cuomo C."/>
            <person name="Burger G."/>
            <person name="Gray M.W."/>
            <person name="Holland P.W.H."/>
            <person name="King N."/>
            <person name="Lang F.B.F."/>
            <person name="Roger A.J."/>
            <person name="Ruiz-Trillo I."/>
            <person name="Young S.K."/>
            <person name="Zeng Q."/>
            <person name="Gargeya S."/>
            <person name="Fitzgerald M."/>
            <person name="Haas B."/>
            <person name="Abouelleil A."/>
            <person name="Alvarado L."/>
            <person name="Arachchi H.M."/>
            <person name="Berlin A."/>
            <person name="Chapman S.B."/>
            <person name="Gearin G."/>
            <person name="Goldberg J."/>
            <person name="Griggs A."/>
            <person name="Gujja S."/>
            <person name="Hansen M."/>
            <person name="Heiman D."/>
            <person name="Howarth C."/>
            <person name="Larimer J."/>
            <person name="Lui A."/>
            <person name="MacDonald P.J.P."/>
            <person name="McCowen C."/>
            <person name="Montmayeur A."/>
            <person name="Murphy C."/>
            <person name="Neiman D."/>
            <person name="Pearson M."/>
            <person name="Priest M."/>
            <person name="Roberts A."/>
            <person name="Saif S."/>
            <person name="Shea T."/>
            <person name="Sisk P."/>
            <person name="Stolte C."/>
            <person name="Sykes S."/>
            <person name="Wortman J."/>
            <person name="Nusbaum C."/>
            <person name="Birren B."/>
        </authorList>
    </citation>
    <scope>NUCLEOTIDE SEQUENCE [LARGE SCALE GENOMIC DNA]</scope>
    <source>
        <strain evidence="3 4">ATCC 38327</strain>
    </source>
</reference>